<keyword evidence="15" id="KW-1185">Reference proteome</keyword>
<feature type="transmembrane region" description="Helical" evidence="11">
    <location>
        <begin position="431"/>
        <end position="450"/>
    </location>
</feature>
<evidence type="ECO:0000256" key="1">
    <source>
        <dbReference type="ARBA" id="ARBA00004141"/>
    </source>
</evidence>
<feature type="compositionally biased region" description="Polar residues" evidence="10">
    <location>
        <begin position="553"/>
        <end position="571"/>
    </location>
</feature>
<evidence type="ECO:0000256" key="2">
    <source>
        <dbReference type="ARBA" id="ARBA00008077"/>
    </source>
</evidence>
<feature type="domain" description="G-protein coupled receptors family 2 profile 2" evidence="13">
    <location>
        <begin position="219"/>
        <end position="509"/>
    </location>
</feature>
<evidence type="ECO:0000256" key="8">
    <source>
        <dbReference type="ARBA" id="ARBA00023170"/>
    </source>
</evidence>
<dbReference type="Proteomes" id="UP000011083">
    <property type="component" value="Unassembled WGS sequence"/>
</dbReference>
<proteinExistence type="inferred from homology"/>
<comment type="similarity">
    <text evidence="2">Belongs to the G-protein coupled receptor Fz/Smo family.</text>
</comment>
<keyword evidence="8" id="KW-0675">Receptor</keyword>
<dbReference type="Gene3D" id="1.10.2000.10">
    <property type="entry name" value="Frizzled cysteine-rich domain"/>
    <property type="match status" value="1"/>
</dbReference>
<dbReference type="GO" id="GO:0016020">
    <property type="term" value="C:membrane"/>
    <property type="evidence" value="ECO:0007669"/>
    <property type="project" value="UniProtKB-SubCell"/>
</dbReference>
<dbReference type="GO" id="GO:0004888">
    <property type="term" value="F:transmembrane signaling receptor activity"/>
    <property type="evidence" value="ECO:0007669"/>
    <property type="project" value="InterPro"/>
</dbReference>
<dbReference type="InterPro" id="IPR020067">
    <property type="entry name" value="Frizzled_dom"/>
</dbReference>
<gene>
    <name evidence="14" type="ORF">ACA1_175700</name>
</gene>
<feature type="transmembrane region" description="Helical" evidence="11">
    <location>
        <begin position="399"/>
        <end position="419"/>
    </location>
</feature>
<keyword evidence="9" id="KW-0325">Glycoprotein</keyword>
<evidence type="ECO:0000256" key="10">
    <source>
        <dbReference type="SAM" id="MobiDB-lite"/>
    </source>
</evidence>
<dbReference type="PROSITE" id="PS50038">
    <property type="entry name" value="FZ"/>
    <property type="match status" value="1"/>
</dbReference>
<evidence type="ECO:0000259" key="13">
    <source>
        <dbReference type="PROSITE" id="PS50261"/>
    </source>
</evidence>
<organism evidence="14 15">
    <name type="scientific">Acanthamoeba castellanii (strain ATCC 30010 / Neff)</name>
    <dbReference type="NCBI Taxonomy" id="1257118"/>
    <lineage>
        <taxon>Eukaryota</taxon>
        <taxon>Amoebozoa</taxon>
        <taxon>Discosea</taxon>
        <taxon>Longamoebia</taxon>
        <taxon>Centramoebida</taxon>
        <taxon>Acanthamoebidae</taxon>
        <taxon>Acanthamoeba</taxon>
    </lineage>
</organism>
<evidence type="ECO:0000256" key="7">
    <source>
        <dbReference type="ARBA" id="ARBA00023157"/>
    </source>
</evidence>
<sequence length="571" mass="62952">MERGKGRTTLLRLGLDFVLVALTVLLSAFILGSPATGYRCDVFLNGRNVFLSGASYDQVDATAGRVVSLFGALVPRKCRAAALQLVCQSYFPACQITATGLSVLTVVVAGTVITPCRSVCEAVLLECLPLLASVNATSLAPDCDLTQSVGGVLYPVYPPDGVVPCFPYSSATEVAYSQVDCPYPTNYDSDRFNPEKPQDACVYQCPVYAFGGEEEYNAVVAAMYTTTVPSMLCGFVMTLTWLLNPAKRRYPAILIMWLSISAFAVAFFANLSVLMGGPRRTTCTKDEAPTAVTMDNASENNGQGVVCIMQAIGTYYFGLTCNFWWLAININIFLMLCFSKHEWVRRWSRYIHYGFHVFCWGVPLAGLITMLSMKKLGADGINPFCQVRYQDKDESWVDWVFYTSPIMFCLFVGTILMIISVTRFTIVRQAAFALLQPTSLKLQFMFYVAYRIYVEDMYNTVTNSLVYCSFLTGSECDYDPVLNYPFYLVTLMASLSTGVCIFLTMCTTRSTLVLWWRLLKGLRHPRSFIAHTRLIVSSHGSSSSSSTMDSPSAGTEMSATPPSSLQSAGGL</sequence>
<evidence type="ECO:0000259" key="12">
    <source>
        <dbReference type="PROSITE" id="PS50038"/>
    </source>
</evidence>
<dbReference type="InterPro" id="IPR017981">
    <property type="entry name" value="GPCR_2-like_7TM"/>
</dbReference>
<dbReference type="KEGG" id="acan:ACA1_175700"/>
<evidence type="ECO:0000256" key="4">
    <source>
        <dbReference type="ARBA" id="ARBA00022729"/>
    </source>
</evidence>
<feature type="compositionally biased region" description="Low complexity" evidence="10">
    <location>
        <begin position="538"/>
        <end position="552"/>
    </location>
</feature>
<reference evidence="14 15" key="1">
    <citation type="journal article" date="2013" name="Genome Biol.">
        <title>Genome of Acanthamoeba castellanii highlights extensive lateral gene transfer and early evolution of tyrosine kinase signaling.</title>
        <authorList>
            <person name="Clarke M."/>
            <person name="Lohan A.J."/>
            <person name="Liu B."/>
            <person name="Lagkouvardos I."/>
            <person name="Roy S."/>
            <person name="Zafar N."/>
            <person name="Bertelli C."/>
            <person name="Schilde C."/>
            <person name="Kianianmomeni A."/>
            <person name="Burglin T.R."/>
            <person name="Frech C."/>
            <person name="Turcotte B."/>
            <person name="Kopec K.O."/>
            <person name="Synnott J.M."/>
            <person name="Choo C."/>
            <person name="Paponov I."/>
            <person name="Finkler A."/>
            <person name="Soon Heng Tan C."/>
            <person name="Hutchins A.P."/>
            <person name="Weinmeier T."/>
            <person name="Rattei T."/>
            <person name="Chu J.S."/>
            <person name="Gimenez G."/>
            <person name="Irimia M."/>
            <person name="Rigden D.J."/>
            <person name="Fitzpatrick D.A."/>
            <person name="Lorenzo-Morales J."/>
            <person name="Bateman A."/>
            <person name="Chiu C.H."/>
            <person name="Tang P."/>
            <person name="Hegemann P."/>
            <person name="Fromm H."/>
            <person name="Raoult D."/>
            <person name="Greub G."/>
            <person name="Miranda-Saavedra D."/>
            <person name="Chen N."/>
            <person name="Nash P."/>
            <person name="Ginger M.L."/>
            <person name="Horn M."/>
            <person name="Schaap P."/>
            <person name="Caler L."/>
            <person name="Loftus B."/>
        </authorList>
    </citation>
    <scope>NUCLEOTIDE SEQUENCE [LARGE SCALE GENOMIC DNA]</scope>
    <source>
        <strain evidence="14 15">Neff</strain>
    </source>
</reference>
<dbReference type="SMART" id="SM01330">
    <property type="entry name" value="Frizzled"/>
    <property type="match status" value="1"/>
</dbReference>
<feature type="transmembrane region" description="Helical" evidence="11">
    <location>
        <begin position="250"/>
        <end position="269"/>
    </location>
</feature>
<feature type="transmembrane region" description="Helical" evidence="11">
    <location>
        <begin position="221"/>
        <end position="243"/>
    </location>
</feature>
<keyword evidence="3 11" id="KW-0812">Transmembrane</keyword>
<dbReference type="EMBL" id="KB007811">
    <property type="protein sequence ID" value="ELR24894.1"/>
    <property type="molecule type" value="Genomic_DNA"/>
</dbReference>
<dbReference type="InterPro" id="IPR050949">
    <property type="entry name" value="GPCR_Fz/Smo-like"/>
</dbReference>
<dbReference type="PANTHER" id="PTHR31787">
    <property type="entry name" value="G-PROTEIN-COUPLED RECEPTOR GPCR FAMILY PROTEIN"/>
    <property type="match status" value="1"/>
</dbReference>
<evidence type="ECO:0000256" key="9">
    <source>
        <dbReference type="ARBA" id="ARBA00023180"/>
    </source>
</evidence>
<dbReference type="Gene3D" id="1.20.1070.10">
    <property type="entry name" value="Rhodopsin 7-helix transmembrane proteins"/>
    <property type="match status" value="1"/>
</dbReference>
<comment type="subcellular location">
    <subcellularLocation>
        <location evidence="1">Membrane</location>
        <topology evidence="1">Multi-pass membrane protein</topology>
    </subcellularLocation>
</comment>
<feature type="domain" description="FZ" evidence="12">
    <location>
        <begin position="34"/>
        <end position="168"/>
    </location>
</feature>
<dbReference type="OrthoDB" id="16790at2759"/>
<dbReference type="InterPro" id="IPR000539">
    <property type="entry name" value="Frizzled/Smoothened_7TM"/>
</dbReference>
<evidence type="ECO:0000256" key="3">
    <source>
        <dbReference type="ARBA" id="ARBA00022692"/>
    </source>
</evidence>
<evidence type="ECO:0000313" key="14">
    <source>
        <dbReference type="EMBL" id="ELR24894.1"/>
    </source>
</evidence>
<dbReference type="GO" id="GO:0007166">
    <property type="term" value="P:cell surface receptor signaling pathway"/>
    <property type="evidence" value="ECO:0007669"/>
    <property type="project" value="InterPro"/>
</dbReference>
<evidence type="ECO:0000256" key="6">
    <source>
        <dbReference type="ARBA" id="ARBA00023136"/>
    </source>
</evidence>
<dbReference type="PROSITE" id="PS50261">
    <property type="entry name" value="G_PROTEIN_RECEP_F2_4"/>
    <property type="match status" value="1"/>
</dbReference>
<evidence type="ECO:0000256" key="5">
    <source>
        <dbReference type="ARBA" id="ARBA00022989"/>
    </source>
</evidence>
<keyword evidence="7" id="KW-1015">Disulfide bond</keyword>
<dbReference type="STRING" id="1257118.L8HH45"/>
<dbReference type="Pfam" id="PF01534">
    <property type="entry name" value="Frizzled"/>
    <property type="match status" value="1"/>
</dbReference>
<name>L8HH45_ACACF</name>
<keyword evidence="6 11" id="KW-0472">Membrane</keyword>
<dbReference type="AlphaFoldDB" id="L8HH45"/>
<dbReference type="InterPro" id="IPR036790">
    <property type="entry name" value="Frizzled_dom_sf"/>
</dbReference>
<evidence type="ECO:0000313" key="15">
    <source>
        <dbReference type="Proteomes" id="UP000011083"/>
    </source>
</evidence>
<feature type="region of interest" description="Disordered" evidence="10">
    <location>
        <begin position="538"/>
        <end position="571"/>
    </location>
</feature>
<dbReference type="GeneID" id="14925927"/>
<feature type="transmembrane region" description="Helical" evidence="11">
    <location>
        <begin position="315"/>
        <end position="338"/>
    </location>
</feature>
<dbReference type="Pfam" id="PF01392">
    <property type="entry name" value="Fz"/>
    <property type="match status" value="1"/>
</dbReference>
<dbReference type="PANTHER" id="PTHR31787:SF15">
    <property type="entry name" value="FRIZZLED AND SMOOTHENED-LIKE PROTEIN P-RELATED"/>
    <property type="match status" value="1"/>
</dbReference>
<protein>
    <submittedName>
        <fullName evidence="14">Frizzled/Smoothened family membrane region protein</fullName>
    </submittedName>
</protein>
<accession>L8HH45</accession>
<dbReference type="VEuPathDB" id="AmoebaDB:ACA1_175700"/>
<keyword evidence="5 11" id="KW-1133">Transmembrane helix</keyword>
<keyword evidence="4" id="KW-0732">Signal</keyword>
<dbReference type="RefSeq" id="XP_004356794.1">
    <property type="nucleotide sequence ID" value="XM_004356741.1"/>
</dbReference>
<feature type="transmembrane region" description="Helical" evidence="11">
    <location>
        <begin position="350"/>
        <end position="373"/>
    </location>
</feature>
<feature type="transmembrane region" description="Helical" evidence="11">
    <location>
        <begin position="487"/>
        <end position="516"/>
    </location>
</feature>
<dbReference type="SUPFAM" id="SSF63501">
    <property type="entry name" value="Frizzled cysteine-rich domain"/>
    <property type="match status" value="1"/>
</dbReference>
<evidence type="ECO:0000256" key="11">
    <source>
        <dbReference type="SAM" id="Phobius"/>
    </source>
</evidence>